<accession>A0A840V402</accession>
<dbReference type="InterPro" id="IPR036390">
    <property type="entry name" value="WH_DNA-bd_sf"/>
</dbReference>
<dbReference type="RefSeq" id="WP_183352313.1">
    <property type="nucleotide sequence ID" value="NZ_JACHEO010000028.1"/>
</dbReference>
<dbReference type="SUPFAM" id="SSF46785">
    <property type="entry name" value="Winged helix' DNA-binding domain"/>
    <property type="match status" value="1"/>
</dbReference>
<keyword evidence="2" id="KW-1185">Reference proteome</keyword>
<protein>
    <submittedName>
        <fullName evidence="1">Biotin operon repressor</fullName>
    </submittedName>
</protein>
<evidence type="ECO:0000313" key="1">
    <source>
        <dbReference type="EMBL" id="MBB5349528.1"/>
    </source>
</evidence>
<evidence type="ECO:0000313" key="2">
    <source>
        <dbReference type="Proteomes" id="UP000539642"/>
    </source>
</evidence>
<dbReference type="InterPro" id="IPR036388">
    <property type="entry name" value="WH-like_DNA-bd_sf"/>
</dbReference>
<gene>
    <name evidence="1" type="ORF">HNQ81_003284</name>
</gene>
<sequence length="286" mass="32931">MIQTYAHQKLLHETRLDLKTLETMFTNLITFGTNCSPFESEVIVEKAKEVFAIGDHAEGNILQPGQMIWTALDMNEPPGKPLHACKLRRIILAHIKPKEDAEVRRQYNRSAKRQQQINRMAVEAQEQQALLSQEDLAEILDTDVRTIRRDIQDLRKQGISVPTRGQQKDIGPGVTHRVQAITLFLEEKEPVEIARIIKHSLTAVERYIDTFCRVVYCQRRFRNNLKTALVVGVSVHTVNTYLGLHTDACEDPTYRERIAEIEARGRVYYKHVDFKKKHGPNSGRKI</sequence>
<comment type="caution">
    <text evidence="1">The sequence shown here is derived from an EMBL/GenBank/DDBJ whole genome shotgun (WGS) entry which is preliminary data.</text>
</comment>
<dbReference type="InterPro" id="IPR012872">
    <property type="entry name" value="DUF1670"/>
</dbReference>
<reference evidence="1 2" key="1">
    <citation type="submission" date="2020-08" db="EMBL/GenBank/DDBJ databases">
        <title>Genomic Encyclopedia of Type Strains, Phase IV (KMG-IV): sequencing the most valuable type-strain genomes for metagenomic binning, comparative biology and taxonomic classification.</title>
        <authorList>
            <person name="Goeker M."/>
        </authorList>
    </citation>
    <scope>NUCLEOTIDE SEQUENCE [LARGE SCALE GENOMIC DNA]</scope>
    <source>
        <strain evidence="1 2">DSM 28570</strain>
    </source>
</reference>
<dbReference type="Pfam" id="PF07900">
    <property type="entry name" value="DUF1670"/>
    <property type="match status" value="1"/>
</dbReference>
<dbReference type="EMBL" id="JACHEO010000028">
    <property type="protein sequence ID" value="MBB5349528.1"/>
    <property type="molecule type" value="Genomic_DNA"/>
</dbReference>
<dbReference type="Gene3D" id="1.10.10.10">
    <property type="entry name" value="Winged helix-like DNA-binding domain superfamily/Winged helix DNA-binding domain"/>
    <property type="match status" value="1"/>
</dbReference>
<organism evidence="1 2">
    <name type="scientific">Desulfoprunum benzoelyticum</name>
    <dbReference type="NCBI Taxonomy" id="1506996"/>
    <lineage>
        <taxon>Bacteria</taxon>
        <taxon>Pseudomonadati</taxon>
        <taxon>Thermodesulfobacteriota</taxon>
        <taxon>Desulfobulbia</taxon>
        <taxon>Desulfobulbales</taxon>
        <taxon>Desulfobulbaceae</taxon>
        <taxon>Desulfoprunum</taxon>
    </lineage>
</organism>
<proteinExistence type="predicted"/>
<name>A0A840V402_9BACT</name>
<dbReference type="Proteomes" id="UP000539642">
    <property type="component" value="Unassembled WGS sequence"/>
</dbReference>
<dbReference type="AlphaFoldDB" id="A0A840V402"/>